<dbReference type="Proteomes" id="UP000221961">
    <property type="component" value="Chromosome"/>
</dbReference>
<evidence type="ECO:0000313" key="2">
    <source>
        <dbReference type="Proteomes" id="UP000221961"/>
    </source>
</evidence>
<gene>
    <name evidence="1" type="ORF">CRH09_27490</name>
</gene>
<dbReference type="KEGG" id="ntp:CRH09_27490"/>
<dbReference type="EMBL" id="CP023778">
    <property type="protein sequence ID" value="ATL69369.1"/>
    <property type="molecule type" value="Genomic_DNA"/>
</dbReference>
<evidence type="ECO:0000313" key="1">
    <source>
        <dbReference type="EMBL" id="ATL69369.1"/>
    </source>
</evidence>
<accession>A0A291RQ11</accession>
<name>A0A291RQ11_9NOCA</name>
<organism evidence="1 2">
    <name type="scientific">Nocardia terpenica</name>
    <dbReference type="NCBI Taxonomy" id="455432"/>
    <lineage>
        <taxon>Bacteria</taxon>
        <taxon>Bacillati</taxon>
        <taxon>Actinomycetota</taxon>
        <taxon>Actinomycetes</taxon>
        <taxon>Mycobacteriales</taxon>
        <taxon>Nocardiaceae</taxon>
        <taxon>Nocardia</taxon>
    </lineage>
</organism>
<dbReference type="PROSITE" id="PS51257">
    <property type="entry name" value="PROKAR_LIPOPROTEIN"/>
    <property type="match status" value="1"/>
</dbReference>
<protein>
    <recommendedName>
        <fullName evidence="3">GerMN domain-containing protein</fullName>
    </recommendedName>
</protein>
<sequence length="159" mass="16808">MRRICLAALVSLAAGCGVQPSGVMDAGPAPTGVAPGVTLYFLDDHDRLRPQLRQSGQLGTIAEALSLLLTGPGPTDLHTDLPTDAETRVPVQTTPELIRLWVPWTIADVPPLGIDQIVCTALGVHVQAGGSTSTRVQVRFTLPTPESDEQRTCPLISAR</sequence>
<proteinExistence type="predicted"/>
<reference evidence="1 2" key="1">
    <citation type="submission" date="2017-10" db="EMBL/GenBank/DDBJ databases">
        <title>Comparative genomics between pathogenic Norcardia.</title>
        <authorList>
            <person name="Zeng L."/>
        </authorList>
    </citation>
    <scope>NUCLEOTIDE SEQUENCE [LARGE SCALE GENOMIC DNA]</scope>
    <source>
        <strain evidence="1 2">NC_YFY_NT001</strain>
    </source>
</reference>
<evidence type="ECO:0008006" key="3">
    <source>
        <dbReference type="Google" id="ProtNLM"/>
    </source>
</evidence>
<dbReference type="AlphaFoldDB" id="A0A291RQ11"/>